<gene>
    <name evidence="10" type="ORF">SaccyDRAFT_1456</name>
</gene>
<evidence type="ECO:0000256" key="4">
    <source>
        <dbReference type="ARBA" id="ARBA00022982"/>
    </source>
</evidence>
<name>H5XEW6_9PSEU</name>
<evidence type="ECO:0000259" key="9">
    <source>
        <dbReference type="Pfam" id="PF06902"/>
    </source>
</evidence>
<dbReference type="Pfam" id="PF06902">
    <property type="entry name" value="Fer4_19"/>
    <property type="match status" value="1"/>
</dbReference>
<dbReference type="PRINTS" id="PR00352">
    <property type="entry name" value="3FE4SFRDOXIN"/>
</dbReference>
<dbReference type="InterPro" id="IPR051269">
    <property type="entry name" value="Fe-S_cluster_ET"/>
</dbReference>
<dbReference type="HOGENOM" id="CLU_139698_6_0_11"/>
<dbReference type="Proteomes" id="UP000002791">
    <property type="component" value="Chromosome"/>
</dbReference>
<evidence type="ECO:0000256" key="8">
    <source>
        <dbReference type="RuleBase" id="RU368020"/>
    </source>
</evidence>
<keyword evidence="7" id="KW-0003">3Fe-4S</keyword>
<organism evidence="10 11">
    <name type="scientific">Saccharomonospora cyanea NA-134</name>
    <dbReference type="NCBI Taxonomy" id="882082"/>
    <lineage>
        <taxon>Bacteria</taxon>
        <taxon>Bacillati</taxon>
        <taxon>Actinomycetota</taxon>
        <taxon>Actinomycetes</taxon>
        <taxon>Pseudonocardiales</taxon>
        <taxon>Pseudonocardiaceae</taxon>
        <taxon>Saccharomonospora</taxon>
    </lineage>
</organism>
<dbReference type="PANTHER" id="PTHR36923:SF3">
    <property type="entry name" value="FERREDOXIN"/>
    <property type="match status" value="1"/>
</dbReference>
<comment type="cofactor">
    <cofactor evidence="1">
        <name>[3Fe-4S] cluster</name>
        <dbReference type="ChEBI" id="CHEBI:21137"/>
    </cofactor>
</comment>
<comment type="function">
    <text evidence="8">Ferredoxins are iron-sulfur proteins that transfer electrons in a wide variety of metabolic reactions.</text>
</comment>
<feature type="domain" description="Divergent 4Fe-4S mono-cluster" evidence="9">
    <location>
        <begin position="2"/>
        <end position="58"/>
    </location>
</feature>
<dbReference type="GO" id="GO:0009055">
    <property type="term" value="F:electron transfer activity"/>
    <property type="evidence" value="ECO:0007669"/>
    <property type="project" value="UniProtKB-UniRule"/>
</dbReference>
<evidence type="ECO:0000256" key="6">
    <source>
        <dbReference type="ARBA" id="ARBA00023014"/>
    </source>
</evidence>
<dbReference type="InterPro" id="IPR001080">
    <property type="entry name" value="3Fe4S_ferredoxin"/>
</dbReference>
<dbReference type="PANTHER" id="PTHR36923">
    <property type="entry name" value="FERREDOXIN"/>
    <property type="match status" value="1"/>
</dbReference>
<keyword evidence="11" id="KW-1185">Reference proteome</keyword>
<dbReference type="EMBL" id="CM001440">
    <property type="protein sequence ID" value="EHR60360.1"/>
    <property type="molecule type" value="Genomic_DNA"/>
</dbReference>
<keyword evidence="2 8" id="KW-0813">Transport</keyword>
<evidence type="ECO:0000256" key="1">
    <source>
        <dbReference type="ARBA" id="ARBA00001927"/>
    </source>
</evidence>
<evidence type="ECO:0000313" key="10">
    <source>
        <dbReference type="EMBL" id="EHR60360.1"/>
    </source>
</evidence>
<dbReference type="GO" id="GO:0051538">
    <property type="term" value="F:3 iron, 4 sulfur cluster binding"/>
    <property type="evidence" value="ECO:0007669"/>
    <property type="project" value="UniProtKB-KW"/>
</dbReference>
<reference evidence="10 11" key="1">
    <citation type="submission" date="2011-11" db="EMBL/GenBank/DDBJ databases">
        <title>The Noncontiguous Finished sequence of Saccharomonospora cyanea NA-134.</title>
        <authorList>
            <consortium name="US DOE Joint Genome Institute"/>
            <person name="Lucas S."/>
            <person name="Han J."/>
            <person name="Lapidus A."/>
            <person name="Cheng J.-F."/>
            <person name="Goodwin L."/>
            <person name="Pitluck S."/>
            <person name="Peters L."/>
            <person name="Ovchinnikova G."/>
            <person name="Lu M."/>
            <person name="Detter J.C."/>
            <person name="Han C."/>
            <person name="Tapia R."/>
            <person name="Land M."/>
            <person name="Hauser L."/>
            <person name="Kyrpides N."/>
            <person name="Ivanova N."/>
            <person name="Pagani I."/>
            <person name="Brambilla E.-M."/>
            <person name="Klenk H.-P."/>
            <person name="Woyke T."/>
        </authorList>
    </citation>
    <scope>NUCLEOTIDE SEQUENCE [LARGE SCALE GENOMIC DNA]</scope>
    <source>
        <strain evidence="10 11">NA-134</strain>
    </source>
</reference>
<evidence type="ECO:0000313" key="11">
    <source>
        <dbReference type="Proteomes" id="UP000002791"/>
    </source>
</evidence>
<dbReference type="GO" id="GO:0005506">
    <property type="term" value="F:iron ion binding"/>
    <property type="evidence" value="ECO:0007669"/>
    <property type="project" value="UniProtKB-UniRule"/>
</dbReference>
<keyword evidence="4 8" id="KW-0249">Electron transport</keyword>
<evidence type="ECO:0000256" key="7">
    <source>
        <dbReference type="ARBA" id="ARBA00023291"/>
    </source>
</evidence>
<dbReference type="RefSeq" id="WP_005454896.1">
    <property type="nucleotide sequence ID" value="NZ_CM001440.1"/>
</dbReference>
<evidence type="ECO:0000256" key="3">
    <source>
        <dbReference type="ARBA" id="ARBA00022723"/>
    </source>
</evidence>
<keyword evidence="6 8" id="KW-0411">Iron-sulfur</keyword>
<proteinExistence type="predicted"/>
<dbReference type="AlphaFoldDB" id="H5XEW6"/>
<protein>
    <recommendedName>
        <fullName evidence="8">Ferredoxin</fullName>
    </recommendedName>
</protein>
<keyword evidence="5 8" id="KW-0408">Iron</keyword>
<dbReference type="STRING" id="882082.SaccyDRAFT_1456"/>
<evidence type="ECO:0000256" key="2">
    <source>
        <dbReference type="ARBA" id="ARBA00022448"/>
    </source>
</evidence>
<evidence type="ECO:0000256" key="5">
    <source>
        <dbReference type="ARBA" id="ARBA00023004"/>
    </source>
</evidence>
<sequence>MIEVDRSVCAASGMCALTAPDVFDQDDDGVVVVRADPVAEHAESVRLAVDLCPSGALRWRFR</sequence>
<dbReference type="InterPro" id="IPR010693">
    <property type="entry name" value="Divergent_4Fe-4S_mono-cluster"/>
</dbReference>
<dbReference type="SUPFAM" id="SSF54862">
    <property type="entry name" value="4Fe-4S ferredoxins"/>
    <property type="match status" value="1"/>
</dbReference>
<dbReference type="eggNOG" id="COG1141">
    <property type="taxonomic scope" value="Bacteria"/>
</dbReference>
<keyword evidence="3 8" id="KW-0479">Metal-binding</keyword>
<dbReference type="Gene3D" id="3.30.70.20">
    <property type="match status" value="1"/>
</dbReference>
<accession>H5XEW6</accession>